<evidence type="ECO:0000313" key="17">
    <source>
        <dbReference type="Proteomes" id="UP000248066"/>
    </source>
</evidence>
<comment type="caution">
    <text evidence="16">The sequence shown here is derived from an EMBL/GenBank/DDBJ whole genome shotgun (WGS) entry which is preliminary data.</text>
</comment>
<evidence type="ECO:0000256" key="8">
    <source>
        <dbReference type="ARBA" id="ARBA00022741"/>
    </source>
</evidence>
<dbReference type="SUPFAM" id="SSF47384">
    <property type="entry name" value="Homodimeric domain of signal transducing histidine kinase"/>
    <property type="match status" value="1"/>
</dbReference>
<protein>
    <recommendedName>
        <fullName evidence="3">histidine kinase</fullName>
        <ecNumber evidence="3">2.7.13.3</ecNumber>
    </recommendedName>
</protein>
<keyword evidence="17" id="KW-1185">Reference proteome</keyword>
<dbReference type="PROSITE" id="PS50109">
    <property type="entry name" value="HIS_KIN"/>
    <property type="match status" value="1"/>
</dbReference>
<feature type="transmembrane region" description="Helical" evidence="14">
    <location>
        <begin position="12"/>
        <end position="29"/>
    </location>
</feature>
<gene>
    <name evidence="16" type="ORF">CR205_01865</name>
</gene>
<feature type="transmembrane region" description="Helical" evidence="14">
    <location>
        <begin position="41"/>
        <end position="62"/>
    </location>
</feature>
<dbReference type="EC" id="2.7.13.3" evidence="3"/>
<keyword evidence="9" id="KW-0418">Kinase</keyword>
<dbReference type="GO" id="GO:0005524">
    <property type="term" value="F:ATP binding"/>
    <property type="evidence" value="ECO:0007669"/>
    <property type="project" value="UniProtKB-KW"/>
</dbReference>
<organism evidence="16 17">
    <name type="scientific">Alteribacter lacisalsi</name>
    <dbReference type="NCBI Taxonomy" id="2045244"/>
    <lineage>
        <taxon>Bacteria</taxon>
        <taxon>Bacillati</taxon>
        <taxon>Bacillota</taxon>
        <taxon>Bacilli</taxon>
        <taxon>Bacillales</taxon>
        <taxon>Bacillaceae</taxon>
        <taxon>Alteribacter</taxon>
    </lineage>
</organism>
<dbReference type="EMBL" id="PDOF01000001">
    <property type="protein sequence ID" value="PYZ97374.1"/>
    <property type="molecule type" value="Genomic_DNA"/>
</dbReference>
<evidence type="ECO:0000256" key="4">
    <source>
        <dbReference type="ARBA" id="ARBA00022475"/>
    </source>
</evidence>
<keyword evidence="12" id="KW-0902">Two-component regulatory system</keyword>
<dbReference type="SUPFAM" id="SSF55874">
    <property type="entry name" value="ATPase domain of HSP90 chaperone/DNA topoisomerase II/histidine kinase"/>
    <property type="match status" value="1"/>
</dbReference>
<evidence type="ECO:0000256" key="6">
    <source>
        <dbReference type="ARBA" id="ARBA00022679"/>
    </source>
</evidence>
<dbReference type="PRINTS" id="PR00344">
    <property type="entry name" value="BCTRLSENSOR"/>
</dbReference>
<evidence type="ECO:0000313" key="16">
    <source>
        <dbReference type="EMBL" id="PYZ97374.1"/>
    </source>
</evidence>
<feature type="transmembrane region" description="Helical" evidence="14">
    <location>
        <begin position="74"/>
        <end position="98"/>
    </location>
</feature>
<dbReference type="Pfam" id="PF00512">
    <property type="entry name" value="HisKA"/>
    <property type="match status" value="1"/>
</dbReference>
<feature type="transmembrane region" description="Helical" evidence="14">
    <location>
        <begin position="170"/>
        <end position="189"/>
    </location>
</feature>
<proteinExistence type="predicted"/>
<dbReference type="CDD" id="cd00082">
    <property type="entry name" value="HisKA"/>
    <property type="match status" value="1"/>
</dbReference>
<dbReference type="Gene3D" id="1.10.287.130">
    <property type="match status" value="1"/>
</dbReference>
<dbReference type="SMART" id="SM00388">
    <property type="entry name" value="HisKA"/>
    <property type="match status" value="1"/>
</dbReference>
<feature type="transmembrane region" description="Helical" evidence="14">
    <location>
        <begin position="110"/>
        <end position="126"/>
    </location>
</feature>
<keyword evidence="11 14" id="KW-1133">Transmembrane helix</keyword>
<reference evidence="16 17" key="1">
    <citation type="submission" date="2017-10" db="EMBL/GenBank/DDBJ databases">
        <title>Bacillus sp. nov., a halophilic bacterium isolated from a Yangshapao Lake.</title>
        <authorList>
            <person name="Wang H."/>
        </authorList>
    </citation>
    <scope>NUCLEOTIDE SEQUENCE [LARGE SCALE GENOMIC DNA]</scope>
    <source>
        <strain evidence="16 17">YSP-3</strain>
    </source>
</reference>
<sequence length="442" mass="50056">MGGIRMTLFRDLIHNLFYIITPVFLYYTFWSRYTHERRRSLYFLIFFALCAASMLLSMMFPVEISGFQFDFRYLAVIFALLYGSWVLALVLFLVQAGYRLILIGASDPGFYLFFSALSFAGFYLLSRHYQSFNLRKKAACYLALLAVICSLSAVFSFSRFTDNRLDMLTYMSQFFLLYAIVSLLLIYTIERMITNQRMKEDLRKSEQLRTVSELAASVAHEVRNPMTVARGFVQLMQSSSSLTNSEKKYLQLTISEIDRAQHIISDYLNLAKPKDPSFKTISVSHALDEVRHTIQAYALMNNVSVFLDVPSGLKIRGEEKEFMQVLLNLCKNGIEAMPDGGKLFLTAALAGSTVRIGITDTGTGMTNEQVRQLGRAYYTTKDKGTGLGLMVSFTIIRSWGGQIDVKSEPGNGTVFTIILPAESADEPLHPDYEKQTAETVKQ</sequence>
<dbReference type="Pfam" id="PF07694">
    <property type="entry name" value="5TM-5TMR_LYT"/>
    <property type="match status" value="1"/>
</dbReference>
<feature type="transmembrane region" description="Helical" evidence="14">
    <location>
        <begin position="138"/>
        <end position="158"/>
    </location>
</feature>
<dbReference type="GO" id="GO:0071555">
    <property type="term" value="P:cell wall organization"/>
    <property type="evidence" value="ECO:0007669"/>
    <property type="project" value="InterPro"/>
</dbReference>
<feature type="domain" description="Histidine kinase" evidence="15">
    <location>
        <begin position="217"/>
        <end position="423"/>
    </location>
</feature>
<dbReference type="Pfam" id="PF02518">
    <property type="entry name" value="HATPase_c"/>
    <property type="match status" value="1"/>
</dbReference>
<evidence type="ECO:0000256" key="13">
    <source>
        <dbReference type="ARBA" id="ARBA00023136"/>
    </source>
</evidence>
<dbReference type="PANTHER" id="PTHR43065:SF46">
    <property type="entry name" value="C4-DICARBOXYLATE TRANSPORT SENSOR PROTEIN DCTB"/>
    <property type="match status" value="1"/>
</dbReference>
<dbReference type="GO" id="GO:0000155">
    <property type="term" value="F:phosphorelay sensor kinase activity"/>
    <property type="evidence" value="ECO:0007669"/>
    <property type="project" value="InterPro"/>
</dbReference>
<evidence type="ECO:0000256" key="12">
    <source>
        <dbReference type="ARBA" id="ARBA00023012"/>
    </source>
</evidence>
<comment type="subcellular location">
    <subcellularLocation>
        <location evidence="2">Cell membrane</location>
        <topology evidence="2">Multi-pass membrane protein</topology>
    </subcellularLocation>
</comment>
<evidence type="ECO:0000256" key="11">
    <source>
        <dbReference type="ARBA" id="ARBA00022989"/>
    </source>
</evidence>
<dbReference type="Proteomes" id="UP000248066">
    <property type="component" value="Unassembled WGS sequence"/>
</dbReference>
<evidence type="ECO:0000256" key="14">
    <source>
        <dbReference type="SAM" id="Phobius"/>
    </source>
</evidence>
<dbReference type="InterPro" id="IPR011620">
    <property type="entry name" value="Sig_transdc_His_kinase_LytS_TM"/>
</dbReference>
<dbReference type="InterPro" id="IPR003661">
    <property type="entry name" value="HisK_dim/P_dom"/>
</dbReference>
<keyword evidence="5" id="KW-0597">Phosphoprotein</keyword>
<dbReference type="PANTHER" id="PTHR43065">
    <property type="entry name" value="SENSOR HISTIDINE KINASE"/>
    <property type="match status" value="1"/>
</dbReference>
<keyword evidence="8" id="KW-0547">Nucleotide-binding</keyword>
<keyword evidence="13 14" id="KW-0472">Membrane</keyword>
<evidence type="ECO:0000256" key="1">
    <source>
        <dbReference type="ARBA" id="ARBA00000085"/>
    </source>
</evidence>
<evidence type="ECO:0000256" key="2">
    <source>
        <dbReference type="ARBA" id="ARBA00004651"/>
    </source>
</evidence>
<keyword evidence="6" id="KW-0808">Transferase</keyword>
<dbReference type="InterPro" id="IPR003594">
    <property type="entry name" value="HATPase_dom"/>
</dbReference>
<dbReference type="SMART" id="SM00387">
    <property type="entry name" value="HATPase_c"/>
    <property type="match status" value="1"/>
</dbReference>
<keyword evidence="4" id="KW-1003">Cell membrane</keyword>
<evidence type="ECO:0000256" key="10">
    <source>
        <dbReference type="ARBA" id="ARBA00022840"/>
    </source>
</evidence>
<evidence type="ECO:0000256" key="9">
    <source>
        <dbReference type="ARBA" id="ARBA00022777"/>
    </source>
</evidence>
<evidence type="ECO:0000256" key="7">
    <source>
        <dbReference type="ARBA" id="ARBA00022692"/>
    </source>
</evidence>
<evidence type="ECO:0000256" key="3">
    <source>
        <dbReference type="ARBA" id="ARBA00012438"/>
    </source>
</evidence>
<keyword evidence="10" id="KW-0067">ATP-binding</keyword>
<dbReference type="InterPro" id="IPR004358">
    <property type="entry name" value="Sig_transdc_His_kin-like_C"/>
</dbReference>
<dbReference type="Gene3D" id="3.30.565.10">
    <property type="entry name" value="Histidine kinase-like ATPase, C-terminal domain"/>
    <property type="match status" value="1"/>
</dbReference>
<comment type="catalytic activity">
    <reaction evidence="1">
        <text>ATP + protein L-histidine = ADP + protein N-phospho-L-histidine.</text>
        <dbReference type="EC" id="2.7.13.3"/>
    </reaction>
</comment>
<accession>A0A2W0H682</accession>
<keyword evidence="7 14" id="KW-0812">Transmembrane</keyword>
<dbReference type="InterPro" id="IPR036097">
    <property type="entry name" value="HisK_dim/P_sf"/>
</dbReference>
<dbReference type="GO" id="GO:0005886">
    <property type="term" value="C:plasma membrane"/>
    <property type="evidence" value="ECO:0007669"/>
    <property type="project" value="UniProtKB-SubCell"/>
</dbReference>
<dbReference type="AlphaFoldDB" id="A0A2W0H682"/>
<dbReference type="InterPro" id="IPR036890">
    <property type="entry name" value="HATPase_C_sf"/>
</dbReference>
<evidence type="ECO:0000256" key="5">
    <source>
        <dbReference type="ARBA" id="ARBA00022553"/>
    </source>
</evidence>
<evidence type="ECO:0000259" key="15">
    <source>
        <dbReference type="PROSITE" id="PS50109"/>
    </source>
</evidence>
<dbReference type="InterPro" id="IPR005467">
    <property type="entry name" value="His_kinase_dom"/>
</dbReference>
<name>A0A2W0H682_9BACI</name>